<dbReference type="InterPro" id="IPR036397">
    <property type="entry name" value="RNaseH_sf"/>
</dbReference>
<dbReference type="OrthoDB" id="7756340at2759"/>
<dbReference type="Proteomes" id="UP000031668">
    <property type="component" value="Unassembled WGS sequence"/>
</dbReference>
<evidence type="ECO:0000313" key="3">
    <source>
        <dbReference type="Proteomes" id="UP000031668"/>
    </source>
</evidence>
<dbReference type="Gene3D" id="3.30.420.10">
    <property type="entry name" value="Ribonuclease H-like superfamily/Ribonuclease H"/>
    <property type="match status" value="1"/>
</dbReference>
<protein>
    <recommendedName>
        <fullName evidence="1">Tc1-like transposase DDE domain-containing protein</fullName>
    </recommendedName>
</protein>
<comment type="caution">
    <text evidence="2">The sequence shown here is derived from an EMBL/GenBank/DDBJ whole genome shotgun (WGS) entry which is preliminary data.</text>
</comment>
<reference evidence="2 3" key="1">
    <citation type="journal article" date="2014" name="Genome Biol. Evol.">
        <title>The genome of the myxosporean Thelohanellus kitauei shows adaptations to nutrient acquisition within its fish host.</title>
        <authorList>
            <person name="Yang Y."/>
            <person name="Xiong J."/>
            <person name="Zhou Z."/>
            <person name="Huo F."/>
            <person name="Miao W."/>
            <person name="Ran C."/>
            <person name="Liu Y."/>
            <person name="Zhang J."/>
            <person name="Feng J."/>
            <person name="Wang M."/>
            <person name="Wang M."/>
            <person name="Wang L."/>
            <person name="Yao B."/>
        </authorList>
    </citation>
    <scope>NUCLEOTIDE SEQUENCE [LARGE SCALE GENOMIC DNA]</scope>
    <source>
        <strain evidence="2">Wuqing</strain>
    </source>
</reference>
<gene>
    <name evidence="2" type="ORF">RF11_13369</name>
</gene>
<dbReference type="GO" id="GO:0003676">
    <property type="term" value="F:nucleic acid binding"/>
    <property type="evidence" value="ECO:0007669"/>
    <property type="project" value="InterPro"/>
</dbReference>
<dbReference type="Pfam" id="PF13358">
    <property type="entry name" value="DDE_3"/>
    <property type="match status" value="1"/>
</dbReference>
<accession>A0A0C2N2Y7</accession>
<feature type="domain" description="Tc1-like transposase DDE" evidence="1">
    <location>
        <begin position="7"/>
        <end position="59"/>
    </location>
</feature>
<evidence type="ECO:0000313" key="2">
    <source>
        <dbReference type="EMBL" id="KII68247.1"/>
    </source>
</evidence>
<dbReference type="EMBL" id="JWZT01002881">
    <property type="protein sequence ID" value="KII68247.1"/>
    <property type="molecule type" value="Genomic_DNA"/>
</dbReference>
<dbReference type="InterPro" id="IPR038717">
    <property type="entry name" value="Tc1-like_DDE_dom"/>
</dbReference>
<dbReference type="AlphaFoldDB" id="A0A0C2N2Y7"/>
<sequence length="108" mass="12972">MHECISIMEKVSFLKSNKIHTMLQENDRRMIYLPPHPPFLNPIENLLSKCKKIVRKTSSRSETDIFNRKWLNIITPSDSYGYCRNMQNITEGVTYERKLTNEYMYNFF</sequence>
<organism evidence="2 3">
    <name type="scientific">Thelohanellus kitauei</name>
    <name type="common">Myxosporean</name>
    <dbReference type="NCBI Taxonomy" id="669202"/>
    <lineage>
        <taxon>Eukaryota</taxon>
        <taxon>Metazoa</taxon>
        <taxon>Cnidaria</taxon>
        <taxon>Myxozoa</taxon>
        <taxon>Myxosporea</taxon>
        <taxon>Bivalvulida</taxon>
        <taxon>Platysporina</taxon>
        <taxon>Myxobolidae</taxon>
        <taxon>Thelohanellus</taxon>
    </lineage>
</organism>
<name>A0A0C2N2Y7_THEKT</name>
<proteinExistence type="predicted"/>
<keyword evidence="3" id="KW-1185">Reference proteome</keyword>
<evidence type="ECO:0000259" key="1">
    <source>
        <dbReference type="Pfam" id="PF13358"/>
    </source>
</evidence>